<sequence length="54" mass="6243">MAKKGMRRYEDEEESPRNDLPPVPEIQGVAKAGHKKAHPIIENSVDFRQKQTER</sequence>
<evidence type="ECO:0000313" key="2">
    <source>
        <dbReference type="EMBL" id="ADL51299.1"/>
    </source>
</evidence>
<feature type="region of interest" description="Disordered" evidence="1">
    <location>
        <begin position="1"/>
        <end position="54"/>
    </location>
</feature>
<proteinExistence type="predicted"/>
<gene>
    <name evidence="2" type="ordered locus">Clocel_1551</name>
</gene>
<dbReference type="HOGENOM" id="CLU_3041979_0_0_9"/>
<organism evidence="2 3">
    <name type="scientific">Clostridium cellulovorans (strain ATCC 35296 / DSM 3052 / OCM 3 / 743B)</name>
    <dbReference type="NCBI Taxonomy" id="573061"/>
    <lineage>
        <taxon>Bacteria</taxon>
        <taxon>Bacillati</taxon>
        <taxon>Bacillota</taxon>
        <taxon>Clostridia</taxon>
        <taxon>Eubacteriales</taxon>
        <taxon>Clostridiaceae</taxon>
        <taxon>Clostridium</taxon>
    </lineage>
</organism>
<feature type="compositionally biased region" description="Basic and acidic residues" evidence="1">
    <location>
        <begin position="45"/>
        <end position="54"/>
    </location>
</feature>
<evidence type="ECO:0000313" key="3">
    <source>
        <dbReference type="Proteomes" id="UP000002730"/>
    </source>
</evidence>
<accession>D9SWT8</accession>
<protein>
    <submittedName>
        <fullName evidence="2">Uncharacterized protein</fullName>
    </submittedName>
</protein>
<keyword evidence="3" id="KW-1185">Reference proteome</keyword>
<dbReference type="AlphaFoldDB" id="D9SWT8"/>
<dbReference type="Proteomes" id="UP000002730">
    <property type="component" value="Chromosome"/>
</dbReference>
<dbReference type="EMBL" id="CP002160">
    <property type="protein sequence ID" value="ADL51299.1"/>
    <property type="molecule type" value="Genomic_DNA"/>
</dbReference>
<dbReference type="KEGG" id="ccb:Clocel_1551"/>
<dbReference type="RefSeq" id="WP_010077494.1">
    <property type="nucleotide sequence ID" value="NC_014393.1"/>
</dbReference>
<dbReference type="STRING" id="573061.Clocel_1551"/>
<reference evidence="2 3" key="1">
    <citation type="submission" date="2010-08" db="EMBL/GenBank/DDBJ databases">
        <title>Complete sequence of Clostridium cellulovorans 743B.</title>
        <authorList>
            <consortium name="US DOE Joint Genome Institute"/>
            <person name="Lucas S."/>
            <person name="Copeland A."/>
            <person name="Lapidus A."/>
            <person name="Cheng J.-F."/>
            <person name="Bruce D."/>
            <person name="Goodwin L."/>
            <person name="Pitluck S."/>
            <person name="Chertkov O."/>
            <person name="Detter J.C."/>
            <person name="Han C."/>
            <person name="Tapia R."/>
            <person name="Land M."/>
            <person name="Hauser L."/>
            <person name="Chang Y.-J."/>
            <person name="Jeffries C."/>
            <person name="Kyrpides N."/>
            <person name="Ivanova N."/>
            <person name="Mikhailova N."/>
            <person name="Hemme C.L."/>
            <person name="Woyke T."/>
        </authorList>
    </citation>
    <scope>NUCLEOTIDE SEQUENCE [LARGE SCALE GENOMIC DNA]</scope>
    <source>
        <strain evidence="3">ATCC 35296 / DSM 3052 / OCM 3 / 743B</strain>
    </source>
</reference>
<name>D9SWT8_CLOC7</name>
<evidence type="ECO:0000256" key="1">
    <source>
        <dbReference type="SAM" id="MobiDB-lite"/>
    </source>
</evidence>